<accession>A0ABR2CPF0</accession>
<dbReference type="InterPro" id="IPR021109">
    <property type="entry name" value="Peptidase_aspartic_dom_sf"/>
</dbReference>
<name>A0ABR2CPF0_9ROSI</name>
<keyword evidence="2" id="KW-1185">Reference proteome</keyword>
<sequence length="116" mass="13019">MELPLEEFDMILGMDWLSEHRVSLDCKSKIATLKTPDDRTVILVGERRGYLSNVVSVLIAERMIRKGYETSSSSGKKGFCGLACFREGVSELCSLVYSGELRRGRDDIFVETMDSS</sequence>
<proteinExistence type="predicted"/>
<dbReference type="Gene3D" id="2.40.70.10">
    <property type="entry name" value="Acid Proteases"/>
    <property type="match status" value="1"/>
</dbReference>
<evidence type="ECO:0000313" key="2">
    <source>
        <dbReference type="Proteomes" id="UP001472677"/>
    </source>
</evidence>
<dbReference type="Proteomes" id="UP001472677">
    <property type="component" value="Unassembled WGS sequence"/>
</dbReference>
<comment type="caution">
    <text evidence="1">The sequence shown here is derived from an EMBL/GenBank/DDBJ whole genome shotgun (WGS) entry which is preliminary data.</text>
</comment>
<dbReference type="EMBL" id="JBBPBM010000047">
    <property type="protein sequence ID" value="KAK8521602.1"/>
    <property type="molecule type" value="Genomic_DNA"/>
</dbReference>
<protein>
    <submittedName>
        <fullName evidence="1">Uncharacterized protein</fullName>
    </submittedName>
</protein>
<organism evidence="1 2">
    <name type="scientific">Hibiscus sabdariffa</name>
    <name type="common">roselle</name>
    <dbReference type="NCBI Taxonomy" id="183260"/>
    <lineage>
        <taxon>Eukaryota</taxon>
        <taxon>Viridiplantae</taxon>
        <taxon>Streptophyta</taxon>
        <taxon>Embryophyta</taxon>
        <taxon>Tracheophyta</taxon>
        <taxon>Spermatophyta</taxon>
        <taxon>Magnoliopsida</taxon>
        <taxon>eudicotyledons</taxon>
        <taxon>Gunneridae</taxon>
        <taxon>Pentapetalae</taxon>
        <taxon>rosids</taxon>
        <taxon>malvids</taxon>
        <taxon>Malvales</taxon>
        <taxon>Malvaceae</taxon>
        <taxon>Malvoideae</taxon>
        <taxon>Hibiscus</taxon>
    </lineage>
</organism>
<reference evidence="1 2" key="1">
    <citation type="journal article" date="2024" name="G3 (Bethesda)">
        <title>Genome assembly of Hibiscus sabdariffa L. provides insights into metabolisms of medicinal natural products.</title>
        <authorList>
            <person name="Kim T."/>
        </authorList>
    </citation>
    <scope>NUCLEOTIDE SEQUENCE [LARGE SCALE GENOMIC DNA]</scope>
    <source>
        <strain evidence="1">TK-2024</strain>
        <tissue evidence="1">Old leaves</tissue>
    </source>
</reference>
<evidence type="ECO:0000313" key="1">
    <source>
        <dbReference type="EMBL" id="KAK8521602.1"/>
    </source>
</evidence>
<gene>
    <name evidence="1" type="ORF">V6N12_031496</name>
</gene>
<dbReference type="Pfam" id="PF08284">
    <property type="entry name" value="RVP_2"/>
    <property type="match status" value="1"/>
</dbReference>